<dbReference type="InterPro" id="IPR003599">
    <property type="entry name" value="Ig_sub"/>
</dbReference>
<comment type="subcellular location">
    <subcellularLocation>
        <location evidence="1">Cell membrane</location>
    </subcellularLocation>
</comment>
<evidence type="ECO:0000256" key="2">
    <source>
        <dbReference type="ARBA" id="ARBA00022475"/>
    </source>
</evidence>
<dbReference type="SUPFAM" id="SSF48726">
    <property type="entry name" value="Immunoglobulin"/>
    <property type="match status" value="3"/>
</dbReference>
<dbReference type="GO" id="GO:0005886">
    <property type="term" value="C:plasma membrane"/>
    <property type="evidence" value="ECO:0007669"/>
    <property type="project" value="UniProtKB-SubCell"/>
</dbReference>
<keyword evidence="3 10" id="KW-0732">Signal</keyword>
<evidence type="ECO:0000256" key="8">
    <source>
        <dbReference type="ARBA" id="ARBA00023319"/>
    </source>
</evidence>
<evidence type="ECO:0000259" key="11">
    <source>
        <dbReference type="PROSITE" id="PS50835"/>
    </source>
</evidence>
<dbReference type="PANTHER" id="PTHR12231:SF105">
    <property type="entry name" value="LACHESIN-LIKE PROTEIN"/>
    <property type="match status" value="1"/>
</dbReference>
<proteinExistence type="predicted"/>
<dbReference type="RefSeq" id="XP_018320758.1">
    <property type="nucleotide sequence ID" value="XM_018465256.1"/>
</dbReference>
<dbReference type="PROSITE" id="PS50835">
    <property type="entry name" value="IG_LIKE"/>
    <property type="match status" value="3"/>
</dbReference>
<keyword evidence="7" id="KW-0325">Glycoprotein</keyword>
<reference evidence="13" key="1">
    <citation type="submission" date="2025-08" db="UniProtKB">
        <authorList>
            <consortium name="RefSeq"/>
        </authorList>
    </citation>
    <scope>IDENTIFICATION</scope>
    <source>
        <tissue evidence="13">Entire body</tissue>
    </source>
</reference>
<feature type="domain" description="Ig-like" evidence="11">
    <location>
        <begin position="37"/>
        <end position="132"/>
    </location>
</feature>
<dbReference type="InterPro" id="IPR007110">
    <property type="entry name" value="Ig-like_dom"/>
</dbReference>
<dbReference type="Gene3D" id="2.60.40.10">
    <property type="entry name" value="Immunoglobulins"/>
    <property type="match status" value="3"/>
</dbReference>
<keyword evidence="6" id="KW-1015">Disulfide bond</keyword>
<protein>
    <submittedName>
        <fullName evidence="13">Lachesin isoform X1</fullName>
    </submittedName>
</protein>
<dbReference type="FunFam" id="2.60.40.10:FF:000032">
    <property type="entry name" value="palladin isoform X1"/>
    <property type="match status" value="1"/>
</dbReference>
<feature type="domain" description="Ig-like" evidence="11">
    <location>
        <begin position="140"/>
        <end position="229"/>
    </location>
</feature>
<dbReference type="Pfam" id="PF07679">
    <property type="entry name" value="I-set"/>
    <property type="match status" value="2"/>
</dbReference>
<feature type="signal peptide" evidence="10">
    <location>
        <begin position="1"/>
        <end position="28"/>
    </location>
</feature>
<dbReference type="InterPro" id="IPR013098">
    <property type="entry name" value="Ig_I-set"/>
</dbReference>
<dbReference type="InterPro" id="IPR003598">
    <property type="entry name" value="Ig_sub2"/>
</dbReference>
<dbReference type="Proteomes" id="UP000192223">
    <property type="component" value="Unplaced"/>
</dbReference>
<dbReference type="InterPro" id="IPR013783">
    <property type="entry name" value="Ig-like_fold"/>
</dbReference>
<evidence type="ECO:0000256" key="6">
    <source>
        <dbReference type="ARBA" id="ARBA00023157"/>
    </source>
</evidence>
<dbReference type="SMART" id="SM00408">
    <property type="entry name" value="IGc2"/>
    <property type="match status" value="3"/>
</dbReference>
<feature type="domain" description="Ig-like" evidence="11">
    <location>
        <begin position="240"/>
        <end position="337"/>
    </location>
</feature>
<keyword evidence="5" id="KW-0472">Membrane</keyword>
<dbReference type="FunFam" id="2.60.40.10:FF:000328">
    <property type="entry name" value="CLUMA_CG000981, isoform A"/>
    <property type="match status" value="1"/>
</dbReference>
<feature type="region of interest" description="Disordered" evidence="9">
    <location>
        <begin position="344"/>
        <end position="367"/>
    </location>
</feature>
<dbReference type="STRING" id="224129.A0A1W4WKV8"/>
<dbReference type="GeneID" id="108733905"/>
<evidence type="ECO:0000313" key="13">
    <source>
        <dbReference type="RefSeq" id="XP_018320758.1"/>
    </source>
</evidence>
<name>A0A1W4WKV8_AGRPL</name>
<dbReference type="KEGG" id="apln:108733905"/>
<keyword evidence="2" id="KW-1003">Cell membrane</keyword>
<dbReference type="SMART" id="SM00409">
    <property type="entry name" value="IG"/>
    <property type="match status" value="3"/>
</dbReference>
<sequence length="435" mass="48042">MNSLRKSFGLKMLLSWATFFVDLTVAGATVSMSVSSPSFSGPIQNVTVPVGREAILNCTVTDLGEYKVGWMKADDQTILSLDSRVITHNPRISVSHDEKLHTWQLRIRQLKDSDAGCYMCQINTNSMKKRLGCIDVQVPPNIDDSLTSGDITVQEGENVTLSCKAAGNPPPRIIWRREDGAKLMLRRNSYKVYKVDNIHGMQLILERAQRQQMGAYLCIASNDVPPAVSKRIMLGVEFPPSVRVGTDILGVLEDTEVEMACNIEAYPLPVTLWIKNQQEILVQSSKFSIVEITDGYRVRNTLTIHKVSPSDAGDYTCTSRNSLGKANATFKLYEVITTTTTTTESTTTELITTTETERTTTNPTYQTTTSKSTTIVLEALVEHPLFRYLPSEEQTTKAPSVFSVRSSSVASGTVSPSTFLLQVLLLSSFSPLFST</sequence>
<gene>
    <name evidence="13" type="primary">LOC108733905</name>
</gene>
<keyword evidence="12" id="KW-1185">Reference proteome</keyword>
<evidence type="ECO:0000256" key="10">
    <source>
        <dbReference type="SAM" id="SignalP"/>
    </source>
</evidence>
<evidence type="ECO:0000256" key="1">
    <source>
        <dbReference type="ARBA" id="ARBA00004236"/>
    </source>
</evidence>
<dbReference type="PANTHER" id="PTHR12231">
    <property type="entry name" value="CTX-RELATED TYPE I TRANSMEMBRANE PROTEIN"/>
    <property type="match status" value="1"/>
</dbReference>
<keyword evidence="8" id="KW-0393">Immunoglobulin domain</keyword>
<feature type="chain" id="PRO_5010700754" evidence="10">
    <location>
        <begin position="29"/>
        <end position="435"/>
    </location>
</feature>
<dbReference type="InterPro" id="IPR051170">
    <property type="entry name" value="Neural/epithelial_adhesion"/>
</dbReference>
<evidence type="ECO:0000256" key="9">
    <source>
        <dbReference type="SAM" id="MobiDB-lite"/>
    </source>
</evidence>
<evidence type="ECO:0000256" key="7">
    <source>
        <dbReference type="ARBA" id="ARBA00023180"/>
    </source>
</evidence>
<evidence type="ECO:0000256" key="5">
    <source>
        <dbReference type="ARBA" id="ARBA00023136"/>
    </source>
</evidence>
<dbReference type="AlphaFoldDB" id="A0A1W4WKV8"/>
<evidence type="ECO:0000313" key="12">
    <source>
        <dbReference type="Proteomes" id="UP000192223"/>
    </source>
</evidence>
<dbReference type="InterPro" id="IPR036179">
    <property type="entry name" value="Ig-like_dom_sf"/>
</dbReference>
<accession>A0A1W4WKV8</accession>
<evidence type="ECO:0000256" key="3">
    <source>
        <dbReference type="ARBA" id="ARBA00022729"/>
    </source>
</evidence>
<dbReference type="Pfam" id="PF13927">
    <property type="entry name" value="Ig_3"/>
    <property type="match status" value="1"/>
</dbReference>
<dbReference type="InParanoid" id="A0A1W4WKV8"/>
<dbReference type="OrthoDB" id="10012075at2759"/>
<keyword evidence="4" id="KW-0677">Repeat</keyword>
<dbReference type="GO" id="GO:0043005">
    <property type="term" value="C:neuron projection"/>
    <property type="evidence" value="ECO:0007669"/>
    <property type="project" value="TreeGrafter"/>
</dbReference>
<organism evidence="12 13">
    <name type="scientific">Agrilus planipennis</name>
    <name type="common">Emerald ash borer</name>
    <name type="synonym">Agrilus marcopoli</name>
    <dbReference type="NCBI Taxonomy" id="224129"/>
    <lineage>
        <taxon>Eukaryota</taxon>
        <taxon>Metazoa</taxon>
        <taxon>Ecdysozoa</taxon>
        <taxon>Arthropoda</taxon>
        <taxon>Hexapoda</taxon>
        <taxon>Insecta</taxon>
        <taxon>Pterygota</taxon>
        <taxon>Neoptera</taxon>
        <taxon>Endopterygota</taxon>
        <taxon>Coleoptera</taxon>
        <taxon>Polyphaga</taxon>
        <taxon>Elateriformia</taxon>
        <taxon>Buprestoidea</taxon>
        <taxon>Buprestidae</taxon>
        <taxon>Agrilinae</taxon>
        <taxon>Agrilus</taxon>
    </lineage>
</organism>
<evidence type="ECO:0000256" key="4">
    <source>
        <dbReference type="ARBA" id="ARBA00022737"/>
    </source>
</evidence>